<organism evidence="2 3">
    <name type="scientific">Propionibacterium ruminifibrarum</name>
    <dbReference type="NCBI Taxonomy" id="1962131"/>
    <lineage>
        <taxon>Bacteria</taxon>
        <taxon>Bacillati</taxon>
        <taxon>Actinomycetota</taxon>
        <taxon>Actinomycetes</taxon>
        <taxon>Propionibacteriales</taxon>
        <taxon>Propionibacteriaceae</taxon>
        <taxon>Propionibacterium</taxon>
    </lineage>
</organism>
<reference evidence="3" key="1">
    <citation type="submission" date="2018-02" db="EMBL/GenBank/DDBJ databases">
        <authorList>
            <person name="Hornung B."/>
        </authorList>
    </citation>
    <scope>NUCLEOTIDE SEQUENCE [LARGE SCALE GENOMIC DNA]</scope>
</reference>
<proteinExistence type="predicted"/>
<evidence type="ECO:0000313" key="3">
    <source>
        <dbReference type="Proteomes" id="UP000265962"/>
    </source>
</evidence>
<gene>
    <name evidence="2" type="ORF">PROPJV5_0915</name>
</gene>
<name>A0A375I2Q3_9ACTN</name>
<dbReference type="EMBL" id="OMOH01000003">
    <property type="protein sequence ID" value="SPF67959.1"/>
    <property type="molecule type" value="Genomic_DNA"/>
</dbReference>
<dbReference type="AlphaFoldDB" id="A0A375I2Q3"/>
<evidence type="ECO:0000313" key="2">
    <source>
        <dbReference type="EMBL" id="SPF67959.1"/>
    </source>
</evidence>
<accession>A0A375I2Q3</accession>
<dbReference type="Proteomes" id="UP000265962">
    <property type="component" value="Unassembled WGS sequence"/>
</dbReference>
<evidence type="ECO:0000256" key="1">
    <source>
        <dbReference type="SAM" id="MobiDB-lite"/>
    </source>
</evidence>
<sequence>MQGSRGIESEIAPRVWPAAITAVREAYTSRRWDSSGTSPVKDNASHMSRRTYCG</sequence>
<protein>
    <submittedName>
        <fullName evidence="2">Uncharacterized protein</fullName>
    </submittedName>
</protein>
<feature type="region of interest" description="Disordered" evidence="1">
    <location>
        <begin position="28"/>
        <end position="54"/>
    </location>
</feature>
<keyword evidence="3" id="KW-1185">Reference proteome</keyword>